<dbReference type="SMART" id="SM00026">
    <property type="entry name" value="EPEND"/>
    <property type="match status" value="1"/>
</dbReference>
<dbReference type="GO" id="GO:0005764">
    <property type="term" value="C:lysosome"/>
    <property type="evidence" value="ECO:0007669"/>
    <property type="project" value="TreeGrafter"/>
</dbReference>
<feature type="signal peptide" evidence="1 4">
    <location>
        <begin position="1"/>
        <end position="16"/>
    </location>
</feature>
<organism evidence="2">
    <name type="scientific">Saccoglossus kowalevskii</name>
    <name type="common">Acorn worm</name>
    <dbReference type="NCBI Taxonomy" id="10224"/>
    <lineage>
        <taxon>Eukaryota</taxon>
        <taxon>Metazoa</taxon>
        <taxon>Hemichordata</taxon>
        <taxon>Enteropneusta</taxon>
        <taxon>Harrimaniidae</taxon>
        <taxon>Saccoglossus</taxon>
    </lineage>
</organism>
<dbReference type="RefSeq" id="NP_001164689.1">
    <property type="nucleotide sequence ID" value="NM_001171218.1"/>
</dbReference>
<gene>
    <name evidence="4" type="primary">LOC100329078</name>
</gene>
<dbReference type="Pfam" id="PF00811">
    <property type="entry name" value="Ependymin"/>
    <property type="match status" value="1"/>
</dbReference>
<protein>
    <submittedName>
        <fullName evidence="2 4">Ependymin-like protein</fullName>
    </submittedName>
</protein>
<dbReference type="EMBL" id="GU211189">
    <property type="protein sequence ID" value="ADB22406.1"/>
    <property type="molecule type" value="mRNA"/>
</dbReference>
<sequence>MKLVLALLCVVGVVYGQVPRPCLAPPLWEGKIVEIDPSKKFETRARVAYDAYNERFHSIEEVNLNDKKEFYSSLFLHKERKEYNLNLKTGKCTSKELTRPFHYIGIPENATFYGETIIGSLSAPGEGVTVQLWGGTTSEGSRYAGTWTVRGCIPVHDSYFSEHTGFISTSFFDVVAGIHDPEVFIPPKECL</sequence>
<dbReference type="KEGG" id="sko:100329078"/>
<keyword evidence="3" id="KW-1185">Reference proteome</keyword>
<reference evidence="2" key="1">
    <citation type="submission" date="2009-11" db="EMBL/GenBank/DDBJ databases">
        <authorList>
            <person name="Freeman R.M.Jr."/>
            <person name="Wu M."/>
            <person name="Gerhart J."/>
        </authorList>
    </citation>
    <scope>NUCLEOTIDE SEQUENCE</scope>
</reference>
<dbReference type="GeneID" id="100329078"/>
<accession>D2XMR9</accession>
<dbReference type="Proteomes" id="UP000694865">
    <property type="component" value="Unplaced"/>
</dbReference>
<reference evidence="4" key="2">
    <citation type="submission" date="2025-05" db="UniProtKB">
        <authorList>
            <consortium name="RefSeq"/>
        </authorList>
    </citation>
    <scope>IDENTIFICATION</scope>
</reference>
<keyword evidence="1 4" id="KW-0732">Signal</keyword>
<dbReference type="PRINTS" id="PR00317">
    <property type="entry name" value="EPENDYMIN"/>
</dbReference>
<evidence type="ECO:0000313" key="2">
    <source>
        <dbReference type="EMBL" id="ADB22406.1"/>
    </source>
</evidence>
<proteinExistence type="evidence at transcript level"/>
<dbReference type="OrthoDB" id="6084362at2759"/>
<dbReference type="InterPro" id="IPR001299">
    <property type="entry name" value="Ependymin"/>
</dbReference>
<dbReference type="PANTHER" id="PTHR10697:SF1">
    <property type="entry name" value="MAMMALIAN EPENDYMIN-RELATED PROTEIN 1"/>
    <property type="match status" value="1"/>
</dbReference>
<evidence type="ECO:0000313" key="4">
    <source>
        <dbReference type="RefSeq" id="NP_001164689.1"/>
    </source>
</evidence>
<dbReference type="GO" id="GO:0007160">
    <property type="term" value="P:cell-matrix adhesion"/>
    <property type="evidence" value="ECO:0007669"/>
    <property type="project" value="InterPro"/>
</dbReference>
<evidence type="ECO:0000256" key="1">
    <source>
        <dbReference type="SAM" id="SignalP"/>
    </source>
</evidence>
<dbReference type="AlphaFoldDB" id="D2XMR9"/>
<dbReference type="GO" id="GO:0005509">
    <property type="term" value="F:calcium ion binding"/>
    <property type="evidence" value="ECO:0007669"/>
    <property type="project" value="InterPro"/>
</dbReference>
<dbReference type="PANTHER" id="PTHR10697">
    <property type="entry name" value="MAMMALIAN EPENDYMIN-RELATED PROTEIN 1"/>
    <property type="match status" value="1"/>
</dbReference>
<feature type="chain" id="PRO_5003038753" evidence="1 4">
    <location>
        <begin position="17"/>
        <end position="191"/>
    </location>
</feature>
<dbReference type="GO" id="GO:0005576">
    <property type="term" value="C:extracellular region"/>
    <property type="evidence" value="ECO:0007669"/>
    <property type="project" value="InterPro"/>
</dbReference>
<name>D2XMR9_SACKO</name>
<evidence type="ECO:0000313" key="3">
    <source>
        <dbReference type="Proteomes" id="UP000694865"/>
    </source>
</evidence>